<dbReference type="AlphaFoldDB" id="A0AAP0LCY9"/>
<name>A0AAP0LCY9_9MAGN</name>
<sequence length="82" mass="8950">MIQKYGTNHKTHSLAKISLRSLSQQASLPHRSLSLNEALTALSHRHRSLSLSPSPLSLSLTVAALFSLSLSHRHRSLSLTVA</sequence>
<evidence type="ECO:0000313" key="2">
    <source>
        <dbReference type="Proteomes" id="UP001419268"/>
    </source>
</evidence>
<proteinExistence type="predicted"/>
<reference evidence="1 2" key="1">
    <citation type="submission" date="2024-01" db="EMBL/GenBank/DDBJ databases">
        <title>Genome assemblies of Stephania.</title>
        <authorList>
            <person name="Yang L."/>
        </authorList>
    </citation>
    <scope>NUCLEOTIDE SEQUENCE [LARGE SCALE GENOMIC DNA]</scope>
    <source>
        <strain evidence="1">JXDWG</strain>
        <tissue evidence="1">Leaf</tissue>
    </source>
</reference>
<dbReference type="Proteomes" id="UP001419268">
    <property type="component" value="Unassembled WGS sequence"/>
</dbReference>
<gene>
    <name evidence="1" type="ORF">Scep_001915</name>
</gene>
<keyword evidence="2" id="KW-1185">Reference proteome</keyword>
<organism evidence="1 2">
    <name type="scientific">Stephania cephalantha</name>
    <dbReference type="NCBI Taxonomy" id="152367"/>
    <lineage>
        <taxon>Eukaryota</taxon>
        <taxon>Viridiplantae</taxon>
        <taxon>Streptophyta</taxon>
        <taxon>Embryophyta</taxon>
        <taxon>Tracheophyta</taxon>
        <taxon>Spermatophyta</taxon>
        <taxon>Magnoliopsida</taxon>
        <taxon>Ranunculales</taxon>
        <taxon>Menispermaceae</taxon>
        <taxon>Menispermoideae</taxon>
        <taxon>Cissampelideae</taxon>
        <taxon>Stephania</taxon>
    </lineage>
</organism>
<evidence type="ECO:0000313" key="1">
    <source>
        <dbReference type="EMBL" id="KAK9166724.1"/>
    </source>
</evidence>
<comment type="caution">
    <text evidence="1">The sequence shown here is derived from an EMBL/GenBank/DDBJ whole genome shotgun (WGS) entry which is preliminary data.</text>
</comment>
<protein>
    <submittedName>
        <fullName evidence="1">Uncharacterized protein</fullName>
    </submittedName>
</protein>
<dbReference type="EMBL" id="JBBNAG010000001">
    <property type="protein sequence ID" value="KAK9166724.1"/>
    <property type="molecule type" value="Genomic_DNA"/>
</dbReference>
<accession>A0AAP0LCY9</accession>